<evidence type="ECO:0000256" key="1">
    <source>
        <dbReference type="ARBA" id="ARBA00006420"/>
    </source>
</evidence>
<dbReference type="Pfam" id="PF01592">
    <property type="entry name" value="NifU_N"/>
    <property type="match status" value="1"/>
</dbReference>
<dbReference type="KEGG" id="mpz:Marpi_1303"/>
<dbReference type="GO" id="GO:0051536">
    <property type="term" value="F:iron-sulfur cluster binding"/>
    <property type="evidence" value="ECO:0007669"/>
    <property type="project" value="InterPro"/>
</dbReference>
<dbReference type="eggNOG" id="COG0822">
    <property type="taxonomic scope" value="Bacteria"/>
</dbReference>
<dbReference type="AlphaFoldDB" id="H2J315"/>
<reference evidence="3 4" key="1">
    <citation type="journal article" date="2012" name="J. Bacteriol.">
        <title>Complete Genome Sequence of the Thermophilic, Piezophilic, Heterotrophic Bacterium Marinitoga piezophila KA3.</title>
        <authorList>
            <person name="Lucas S."/>
            <person name="Han J."/>
            <person name="Lapidus A."/>
            <person name="Cheng J.F."/>
            <person name="Goodwin L.A."/>
            <person name="Pitluck S."/>
            <person name="Peters L."/>
            <person name="Mikhailova N."/>
            <person name="Teshima H."/>
            <person name="Detter J.C."/>
            <person name="Han C."/>
            <person name="Tapia R."/>
            <person name="Land M."/>
            <person name="Hauser L."/>
            <person name="Kyrpides N.C."/>
            <person name="Ivanova N."/>
            <person name="Pagani I."/>
            <person name="Vannier P."/>
            <person name="Oger P."/>
            <person name="Bartlett D.H."/>
            <person name="Noll K.M."/>
            <person name="Woyke T."/>
            <person name="Jebbar M."/>
        </authorList>
    </citation>
    <scope>NUCLEOTIDE SEQUENCE [LARGE SCALE GENOMIC DNA]</scope>
    <source>
        <strain evidence="4">DSM 14283 / JCM 11233 / KA3</strain>
    </source>
</reference>
<reference evidence="4" key="2">
    <citation type="submission" date="2012-01" db="EMBL/GenBank/DDBJ databases">
        <title>Complete sequence of chromosome of Marinitoga piezophila KA3.</title>
        <authorList>
            <person name="Lucas S."/>
            <person name="Han J."/>
            <person name="Lapidus A."/>
            <person name="Cheng J.-F."/>
            <person name="Goodwin L."/>
            <person name="Pitluck S."/>
            <person name="Peters L."/>
            <person name="Mikhailova N."/>
            <person name="Teshima H."/>
            <person name="Detter J.C."/>
            <person name="Han C."/>
            <person name="Tapia R."/>
            <person name="Land M."/>
            <person name="Hauser L."/>
            <person name="Kyrpides N."/>
            <person name="Ivanova N."/>
            <person name="Pagani I."/>
            <person name="Jebbar M."/>
            <person name="Vannier P."/>
            <person name="Oger P."/>
            <person name="Cario A."/>
            <person name="Bartlett D."/>
            <person name="Noll K.M."/>
            <person name="Woyke T."/>
        </authorList>
    </citation>
    <scope>NUCLEOTIDE SEQUENCE [LARGE SCALE GENOMIC DNA]</scope>
    <source>
        <strain evidence="4">DSM 14283 / JCM 11233 / KA3</strain>
    </source>
</reference>
<name>H2J315_MARPK</name>
<dbReference type="EMBL" id="CP003257">
    <property type="protein sequence ID" value="AEX85706.1"/>
    <property type="molecule type" value="Genomic_DNA"/>
</dbReference>
<evidence type="ECO:0000259" key="2">
    <source>
        <dbReference type="Pfam" id="PF01592"/>
    </source>
</evidence>
<dbReference type="SUPFAM" id="SSF82649">
    <property type="entry name" value="SufE/NifU"/>
    <property type="match status" value="1"/>
</dbReference>
<evidence type="ECO:0000313" key="4">
    <source>
        <dbReference type="Proteomes" id="UP000007161"/>
    </source>
</evidence>
<dbReference type="HOGENOM" id="CLU_079283_4_0_0"/>
<dbReference type="STRING" id="443254.Marpi_1303"/>
<dbReference type="Gene3D" id="3.90.1010.10">
    <property type="match status" value="1"/>
</dbReference>
<gene>
    <name evidence="3" type="ordered locus">Marpi_1303</name>
</gene>
<dbReference type="OrthoDB" id="9804157at2"/>
<accession>H2J315</accession>
<dbReference type="InterPro" id="IPR002871">
    <property type="entry name" value="NIF_FeS_clus_asmbl_NifU_N"/>
</dbReference>
<sequence length="142" mass="15826">MSLEDLYSDIILDYARNPQFQGEIDDATISEDGKNLSCGDEITLFLKVKNGKIEEARFKGHGCIVSQSSAALMCEAITGKSLDEAEKILEEVKKMAQGEDFDEELVGNLVVYSEISKFPVRVKCFTLAWHTLENALEEIEEG</sequence>
<evidence type="ECO:0000313" key="3">
    <source>
        <dbReference type="EMBL" id="AEX85706.1"/>
    </source>
</evidence>
<dbReference type="PANTHER" id="PTHR10093">
    <property type="entry name" value="IRON-SULFUR CLUSTER ASSEMBLY ENZYME NIFU HOMOLOG"/>
    <property type="match status" value="1"/>
</dbReference>
<dbReference type="NCBIfam" id="TIGR01994">
    <property type="entry name" value="SUF_scaf_2"/>
    <property type="match status" value="1"/>
</dbReference>
<keyword evidence="4" id="KW-1185">Reference proteome</keyword>
<dbReference type="GO" id="GO:0016226">
    <property type="term" value="P:iron-sulfur cluster assembly"/>
    <property type="evidence" value="ECO:0007669"/>
    <property type="project" value="InterPro"/>
</dbReference>
<organism evidence="3 4">
    <name type="scientific">Marinitoga piezophila (strain DSM 14283 / JCM 11233 / KA3)</name>
    <dbReference type="NCBI Taxonomy" id="443254"/>
    <lineage>
        <taxon>Bacteria</taxon>
        <taxon>Thermotogati</taxon>
        <taxon>Thermotogota</taxon>
        <taxon>Thermotogae</taxon>
        <taxon>Petrotogales</taxon>
        <taxon>Petrotogaceae</taxon>
        <taxon>Marinitoga</taxon>
    </lineage>
</organism>
<proteinExistence type="inferred from homology"/>
<dbReference type="GO" id="GO:0005506">
    <property type="term" value="F:iron ion binding"/>
    <property type="evidence" value="ECO:0007669"/>
    <property type="project" value="InterPro"/>
</dbReference>
<dbReference type="CDD" id="cd06664">
    <property type="entry name" value="IscU_like"/>
    <property type="match status" value="1"/>
</dbReference>
<feature type="domain" description="NIF system FeS cluster assembly NifU N-terminal" evidence="2">
    <location>
        <begin position="7"/>
        <end position="124"/>
    </location>
</feature>
<dbReference type="Proteomes" id="UP000007161">
    <property type="component" value="Chromosome"/>
</dbReference>
<protein>
    <submittedName>
        <fullName evidence="3">SUF system FeS assembly protein, NifU family</fullName>
    </submittedName>
</protein>
<dbReference type="RefSeq" id="WP_014296777.1">
    <property type="nucleotide sequence ID" value="NC_016751.1"/>
</dbReference>
<comment type="similarity">
    <text evidence="1">Belongs to the NifU family.</text>
</comment>
<dbReference type="FunFam" id="3.90.1010.10:FF:000002">
    <property type="entry name" value="Iron-sulfur cluster assembly scaffold protein NifU"/>
    <property type="match status" value="1"/>
</dbReference>